<name>A0A481YU30_9VIRU</name>
<reference evidence="2" key="1">
    <citation type="journal article" date="2019" name="MBio">
        <title>Virus Genomes from Deep Sea Sediments Expand the Ocean Megavirome and Support Independent Origins of Viral Gigantism.</title>
        <authorList>
            <person name="Backstrom D."/>
            <person name="Yutin N."/>
            <person name="Jorgensen S.L."/>
            <person name="Dharamshi J."/>
            <person name="Homa F."/>
            <person name="Zaremba-Niedwiedzka K."/>
            <person name="Spang A."/>
            <person name="Wolf Y.I."/>
            <person name="Koonin E.V."/>
            <person name="Ettema T.J."/>
        </authorList>
    </citation>
    <scope>NUCLEOTIDE SEQUENCE</scope>
</reference>
<evidence type="ECO:0000313" key="2">
    <source>
        <dbReference type="EMBL" id="QBK86006.1"/>
    </source>
</evidence>
<sequence>MVVNAFDRRRFNLGSRSLHVPKQKENQKPKVNASRSVVSPSKSPKRDLVPSSPRVLEQKPKVITITSPNTRSVKRELDLSSPRISEQEENSNVTDRSIRRDLNLCSLMVSQQLQIPSVDITTTTPTASSGKIVYNTVDGCVYYSHLLLGTGYIWVKLVAGAPVSSERGFGVFRQSAAVTVNVTPVTVGDPWTTGTVHLTAMSAVRTASTTLASPSTVRVDKDGSYSITWTASAAWEGVGGAIPLGTTFEFGVGINGSLPTEAMVTATSRFGIAGPAMELTGTTQLDLTDGDVLTFYYRKTVGTATPFAVIHLDAQELRVTRESP</sequence>
<dbReference type="EMBL" id="MK500328">
    <property type="protein sequence ID" value="QBK86006.1"/>
    <property type="molecule type" value="Genomic_DNA"/>
</dbReference>
<gene>
    <name evidence="2" type="ORF">LCMAC101_06010</name>
</gene>
<evidence type="ECO:0000256" key="1">
    <source>
        <dbReference type="SAM" id="MobiDB-lite"/>
    </source>
</evidence>
<proteinExistence type="predicted"/>
<organism evidence="2">
    <name type="scientific">Marseillevirus LCMAC101</name>
    <dbReference type="NCBI Taxonomy" id="2506602"/>
    <lineage>
        <taxon>Viruses</taxon>
        <taxon>Varidnaviria</taxon>
        <taxon>Bamfordvirae</taxon>
        <taxon>Nucleocytoviricota</taxon>
        <taxon>Megaviricetes</taxon>
        <taxon>Pimascovirales</taxon>
        <taxon>Pimascovirales incertae sedis</taxon>
        <taxon>Marseilleviridae</taxon>
    </lineage>
</organism>
<protein>
    <submittedName>
        <fullName evidence="2">Uncharacterized protein</fullName>
    </submittedName>
</protein>
<accession>A0A481YU30</accession>
<feature type="region of interest" description="Disordered" evidence="1">
    <location>
        <begin position="73"/>
        <end position="92"/>
    </location>
</feature>
<feature type="region of interest" description="Disordered" evidence="1">
    <location>
        <begin position="14"/>
        <end position="54"/>
    </location>
</feature>